<organism evidence="1 2">
    <name type="scientific">Adiantum capillus-veneris</name>
    <name type="common">Maidenhair fern</name>
    <dbReference type="NCBI Taxonomy" id="13818"/>
    <lineage>
        <taxon>Eukaryota</taxon>
        <taxon>Viridiplantae</taxon>
        <taxon>Streptophyta</taxon>
        <taxon>Embryophyta</taxon>
        <taxon>Tracheophyta</taxon>
        <taxon>Polypodiopsida</taxon>
        <taxon>Polypodiidae</taxon>
        <taxon>Polypodiales</taxon>
        <taxon>Pteridineae</taxon>
        <taxon>Pteridaceae</taxon>
        <taxon>Vittarioideae</taxon>
        <taxon>Adiantum</taxon>
    </lineage>
</organism>
<evidence type="ECO:0000313" key="1">
    <source>
        <dbReference type="EMBL" id="KAI5070564.1"/>
    </source>
</evidence>
<proteinExistence type="predicted"/>
<name>A0A9D4UME8_ADICA</name>
<evidence type="ECO:0000313" key="2">
    <source>
        <dbReference type="Proteomes" id="UP000886520"/>
    </source>
</evidence>
<dbReference type="OrthoDB" id="1045822at2759"/>
<reference evidence="1" key="1">
    <citation type="submission" date="2021-01" db="EMBL/GenBank/DDBJ databases">
        <title>Adiantum capillus-veneris genome.</title>
        <authorList>
            <person name="Fang Y."/>
            <person name="Liao Q."/>
        </authorList>
    </citation>
    <scope>NUCLEOTIDE SEQUENCE</scope>
    <source>
        <strain evidence="1">H3</strain>
        <tissue evidence="1">Leaf</tissue>
    </source>
</reference>
<keyword evidence="2" id="KW-1185">Reference proteome</keyword>
<dbReference type="Proteomes" id="UP000886520">
    <property type="component" value="Chromosome 14"/>
</dbReference>
<comment type="caution">
    <text evidence="1">The sequence shown here is derived from an EMBL/GenBank/DDBJ whole genome shotgun (WGS) entry which is preliminary data.</text>
</comment>
<dbReference type="InterPro" id="IPR006461">
    <property type="entry name" value="PLAC_motif_containing"/>
</dbReference>
<accession>A0A9D4UME8</accession>
<dbReference type="NCBIfam" id="TIGR01571">
    <property type="entry name" value="A_thal_Cys_rich"/>
    <property type="match status" value="1"/>
</dbReference>
<protein>
    <submittedName>
        <fullName evidence="1">Uncharacterized protein</fullName>
    </submittedName>
</protein>
<dbReference type="AlphaFoldDB" id="A0A9D4UME8"/>
<dbReference type="Pfam" id="PF04749">
    <property type="entry name" value="PLAC8"/>
    <property type="match status" value="1"/>
</dbReference>
<gene>
    <name evidence="1" type="ORF">GOP47_0014907</name>
</gene>
<dbReference type="EMBL" id="JABFUD020000014">
    <property type="protein sequence ID" value="KAI5070564.1"/>
    <property type="molecule type" value="Genomic_DNA"/>
</dbReference>
<sequence>MERKGNASVANFFSVTKDGANEQPIEVQASQQWWAAVYLHCLTGCSEAPAFASLSHSRNRSAHRGSTGYAMASQSPRGYEFDFDGDDYAPLASPTERLMGSEQISARPHPQAWSSGICACCDDMRSCCLGLWCPCILFGRNVEVLEGRPWTGPCLMHALLWSVAAGIGCSVTHGTLLGLLASCVPCYACGYRKILRSKYNLEEAPCGDFLTHLCCHQCALCQEYREIYEKLNANPGYSLVPPSNQTMEGHPLPAANGAMPAK</sequence>
<dbReference type="PANTHER" id="PTHR15907">
    <property type="entry name" value="DUF614 FAMILY PROTEIN-RELATED"/>
    <property type="match status" value="1"/>
</dbReference>